<sequence length="264" mass="30660">MPRVTFAEGSTISELYDADSRDSDNAHDAFDGYDDSDNHDGWNPEESRYIDKGMLVVTNESERRQEAEGIYARPDNKLMKSEFLRGFNRDNRFQGQYNRNGGPPRKQYGPCGACGDMFHSTHFCRRRCKLCKQVYDSGRCEVFQVIANLAARQLRLGWSPTGCHSTSELLNPERDDNVNSTVLERERVRMIRRWILEIGYQVWSSRHHSENSWTSFGCYQEKDWGGGPHKSSTDELECGHYWMAQRITNEHGYFWIQGKCQCKV</sequence>
<dbReference type="AlphaFoldDB" id="A0A225WGW8"/>
<accession>A0A225WGW8</accession>
<feature type="region of interest" description="Disordered" evidence="1">
    <location>
        <begin position="16"/>
        <end position="44"/>
    </location>
</feature>
<gene>
    <name evidence="2" type="ORF">PHMEG_0009161</name>
</gene>
<dbReference type="OrthoDB" id="146714at2759"/>
<organism evidence="2 3">
    <name type="scientific">Phytophthora megakarya</name>
    <dbReference type="NCBI Taxonomy" id="4795"/>
    <lineage>
        <taxon>Eukaryota</taxon>
        <taxon>Sar</taxon>
        <taxon>Stramenopiles</taxon>
        <taxon>Oomycota</taxon>
        <taxon>Peronosporomycetes</taxon>
        <taxon>Peronosporales</taxon>
        <taxon>Peronosporaceae</taxon>
        <taxon>Phytophthora</taxon>
    </lineage>
</organism>
<feature type="compositionally biased region" description="Basic and acidic residues" evidence="1">
    <location>
        <begin position="18"/>
        <end position="44"/>
    </location>
</feature>
<name>A0A225WGW8_9STRA</name>
<evidence type="ECO:0000313" key="3">
    <source>
        <dbReference type="Proteomes" id="UP000198211"/>
    </source>
</evidence>
<proteinExistence type="predicted"/>
<dbReference type="Proteomes" id="UP000198211">
    <property type="component" value="Unassembled WGS sequence"/>
</dbReference>
<comment type="caution">
    <text evidence="2">The sequence shown here is derived from an EMBL/GenBank/DDBJ whole genome shotgun (WGS) entry which is preliminary data.</text>
</comment>
<dbReference type="EMBL" id="NBNE01000835">
    <property type="protein sequence ID" value="OWZ16973.1"/>
    <property type="molecule type" value="Genomic_DNA"/>
</dbReference>
<reference evidence="3" key="1">
    <citation type="submission" date="2017-03" db="EMBL/GenBank/DDBJ databases">
        <title>Phytopthora megakarya and P. palmivora, two closely related causual agents of cacao black pod achieved similar genome size and gene model numbers by different mechanisms.</title>
        <authorList>
            <person name="Ali S."/>
            <person name="Shao J."/>
            <person name="Larry D.J."/>
            <person name="Kronmiller B."/>
            <person name="Shen D."/>
            <person name="Strem M.D."/>
            <person name="Melnick R.L."/>
            <person name="Guiltinan M.J."/>
            <person name="Tyler B.M."/>
            <person name="Meinhardt L.W."/>
            <person name="Bailey B.A."/>
        </authorList>
    </citation>
    <scope>NUCLEOTIDE SEQUENCE [LARGE SCALE GENOMIC DNA]</scope>
    <source>
        <strain evidence="3">zdho120</strain>
    </source>
</reference>
<keyword evidence="3" id="KW-1185">Reference proteome</keyword>
<protein>
    <submittedName>
        <fullName evidence="2">Uncharacterized protein</fullName>
    </submittedName>
</protein>
<evidence type="ECO:0000313" key="2">
    <source>
        <dbReference type="EMBL" id="OWZ16973.1"/>
    </source>
</evidence>
<evidence type="ECO:0000256" key="1">
    <source>
        <dbReference type="SAM" id="MobiDB-lite"/>
    </source>
</evidence>